<evidence type="ECO:0000256" key="2">
    <source>
        <dbReference type="ARBA" id="ARBA00022516"/>
    </source>
</evidence>
<evidence type="ECO:0000313" key="9">
    <source>
        <dbReference type="Proteomes" id="UP001642360"/>
    </source>
</evidence>
<dbReference type="GO" id="GO:0016020">
    <property type="term" value="C:membrane"/>
    <property type="evidence" value="ECO:0007669"/>
    <property type="project" value="GOC"/>
</dbReference>
<dbReference type="NCBIfam" id="TIGR00215">
    <property type="entry name" value="lpxB"/>
    <property type="match status" value="1"/>
</dbReference>
<comment type="catalytic activity">
    <reaction evidence="7">
        <text>a lipid X + a UDP-2-N,3-O-bis[(3R)-3-hydroxyacyl]-alpha-D-glucosamine = a lipid A disaccharide + UDP + H(+)</text>
        <dbReference type="Rhea" id="RHEA:67828"/>
        <dbReference type="ChEBI" id="CHEBI:15378"/>
        <dbReference type="ChEBI" id="CHEBI:58223"/>
        <dbReference type="ChEBI" id="CHEBI:137748"/>
        <dbReference type="ChEBI" id="CHEBI:176338"/>
        <dbReference type="ChEBI" id="CHEBI:176343"/>
        <dbReference type="EC" id="2.4.1.182"/>
    </reaction>
</comment>
<evidence type="ECO:0000256" key="5">
    <source>
        <dbReference type="ARBA" id="ARBA00022679"/>
    </source>
</evidence>
<evidence type="ECO:0000256" key="1">
    <source>
        <dbReference type="ARBA" id="ARBA00012687"/>
    </source>
</evidence>
<evidence type="ECO:0000256" key="3">
    <source>
        <dbReference type="ARBA" id="ARBA00022556"/>
    </source>
</evidence>
<dbReference type="Proteomes" id="UP001642360">
    <property type="component" value="Unassembled WGS sequence"/>
</dbReference>
<keyword evidence="9" id="KW-1185">Reference proteome</keyword>
<keyword evidence="3" id="KW-0441">Lipid A biosynthesis</keyword>
<dbReference type="AlphaFoldDB" id="A0ABC8S069"/>
<dbReference type="Pfam" id="PF02684">
    <property type="entry name" value="LpxB"/>
    <property type="match status" value="1"/>
</dbReference>
<evidence type="ECO:0000256" key="4">
    <source>
        <dbReference type="ARBA" id="ARBA00022676"/>
    </source>
</evidence>
<gene>
    <name evidence="8" type="ORF">ILEXP_LOCUS15607</name>
</gene>
<dbReference type="InterPro" id="IPR003835">
    <property type="entry name" value="Glyco_trans_19"/>
</dbReference>
<dbReference type="GO" id="GO:0008915">
    <property type="term" value="F:lipid-A-disaccharide synthase activity"/>
    <property type="evidence" value="ECO:0007669"/>
    <property type="project" value="UniProtKB-EC"/>
</dbReference>
<sequence length="482" mass="53953">MMLRTVRNLKTKSDGGFLANWRRYFSVSRQPVMDMASKDGELRVFIVAGEVSGDSIGSRLMASLMKLSPLPIRFAGVGGLMMSNQGLKSLFPMEDISVMGIWELLPHLNKLRVNLKQTMEAALLFKPHVVVTVDSKGFSFRFLKQLRARYDQQALVSLPPHFHYVAPSFWAWKGGEKRLKALSEFIDHVFCILPFEEEVCKVHGLAATFVGHPMLEDVWELQSVQSEMDATENGWIVKGNGGEFRSKHGKSSESTIISLLPGSRLQEVERMIPIFSDTMELLKDSFSELTTVVHVAPNRHVEEYVSKAVCEWPVSVVLIPGGSSQLKYDAYSASNVALCTSGTAAIELQLAQLPCVVAYRANLLTEWFIRRKARISYISLPNILLDSAIIPESLFQACTPSKLAPLLVDLIRNKSLQEEQITAAEKVIGLLCPKRICHHSIRQPFTSVYPDYTPSMIAASIVLYSIVQMSFCELLSRRQTKP</sequence>
<dbReference type="PANTHER" id="PTHR30372:SF4">
    <property type="entry name" value="LIPID-A-DISACCHARIDE SYNTHASE, MITOCHONDRIAL-RELATED"/>
    <property type="match status" value="1"/>
</dbReference>
<protein>
    <recommendedName>
        <fullName evidence="1">lipid-A-disaccharide synthase</fullName>
        <ecNumber evidence="1">2.4.1.182</ecNumber>
    </recommendedName>
</protein>
<reference evidence="8 9" key="1">
    <citation type="submission" date="2024-02" db="EMBL/GenBank/DDBJ databases">
        <authorList>
            <person name="Vignale AGUSTIN F."/>
            <person name="Sosa J E."/>
            <person name="Modenutti C."/>
        </authorList>
    </citation>
    <scope>NUCLEOTIDE SEQUENCE [LARGE SCALE GENOMIC DNA]</scope>
</reference>
<evidence type="ECO:0000256" key="7">
    <source>
        <dbReference type="ARBA" id="ARBA00048975"/>
    </source>
</evidence>
<dbReference type="PANTHER" id="PTHR30372">
    <property type="entry name" value="LIPID-A-DISACCHARIDE SYNTHASE"/>
    <property type="match status" value="1"/>
</dbReference>
<dbReference type="GO" id="GO:0009245">
    <property type="term" value="P:lipid A biosynthetic process"/>
    <property type="evidence" value="ECO:0007669"/>
    <property type="project" value="UniProtKB-KW"/>
</dbReference>
<evidence type="ECO:0000256" key="6">
    <source>
        <dbReference type="ARBA" id="ARBA00023098"/>
    </source>
</evidence>
<keyword evidence="4" id="KW-0328">Glycosyltransferase</keyword>
<dbReference type="EMBL" id="CAUOFW020001722">
    <property type="protein sequence ID" value="CAK9147687.1"/>
    <property type="molecule type" value="Genomic_DNA"/>
</dbReference>
<dbReference type="SUPFAM" id="SSF53756">
    <property type="entry name" value="UDP-Glycosyltransferase/glycogen phosphorylase"/>
    <property type="match status" value="1"/>
</dbReference>
<keyword evidence="5" id="KW-0808">Transferase</keyword>
<proteinExistence type="predicted"/>
<keyword evidence="6" id="KW-0443">Lipid metabolism</keyword>
<comment type="caution">
    <text evidence="8">The sequence shown here is derived from an EMBL/GenBank/DDBJ whole genome shotgun (WGS) entry which is preliminary data.</text>
</comment>
<accession>A0ABC8S069</accession>
<evidence type="ECO:0000313" key="8">
    <source>
        <dbReference type="EMBL" id="CAK9147687.1"/>
    </source>
</evidence>
<organism evidence="8 9">
    <name type="scientific">Ilex paraguariensis</name>
    <name type="common">yerba mate</name>
    <dbReference type="NCBI Taxonomy" id="185542"/>
    <lineage>
        <taxon>Eukaryota</taxon>
        <taxon>Viridiplantae</taxon>
        <taxon>Streptophyta</taxon>
        <taxon>Embryophyta</taxon>
        <taxon>Tracheophyta</taxon>
        <taxon>Spermatophyta</taxon>
        <taxon>Magnoliopsida</taxon>
        <taxon>eudicotyledons</taxon>
        <taxon>Gunneridae</taxon>
        <taxon>Pentapetalae</taxon>
        <taxon>asterids</taxon>
        <taxon>campanulids</taxon>
        <taxon>Aquifoliales</taxon>
        <taxon>Aquifoliaceae</taxon>
        <taxon>Ilex</taxon>
    </lineage>
</organism>
<keyword evidence="2" id="KW-0444">Lipid biosynthesis</keyword>
<name>A0ABC8S069_9AQUA</name>
<dbReference type="EC" id="2.4.1.182" evidence="1"/>